<reference evidence="1 2" key="1">
    <citation type="submission" date="2015-12" db="EMBL/GenBank/DDBJ databases">
        <title>Intraspecies pangenome expansion in the marine bacterium Alteromonas.</title>
        <authorList>
            <person name="Lopez-Perez M."/>
            <person name="Rodriguez-Valera F."/>
        </authorList>
    </citation>
    <scope>NUCLEOTIDE SEQUENCE [LARGE SCALE GENOMIC DNA]</scope>
    <source>
        <strain evidence="1 2">UM8</strain>
        <plasmid evidence="1 2">pAMEDUM8_300</plasmid>
    </source>
</reference>
<sequence length="192" mass="21494">MPSDLNYQVTRREWSVLNDNDFLCSCCGFQSAPTKEVPSGYVEVFVNSEGEPFLLCSICATSKKLGRQVSGSNNHGLILHVTNLEQAHVSNVARITCTSLVSSLPYAKAAQNLISQFQHMQATKKDYLFLTDTGSVIQTVTALTSIRANKLEEASSIFKHLKYFPSKAEYRHILKYWHQVNPDYFSPPPSLT</sequence>
<dbReference type="RefSeq" id="WP_015068617.1">
    <property type="nucleotide sequence ID" value="NZ_CAKMLI010000007.1"/>
</dbReference>
<dbReference type="Proteomes" id="UP000061468">
    <property type="component" value="Plasmid pAMEDUM8_300"/>
</dbReference>
<evidence type="ECO:0000313" key="2">
    <source>
        <dbReference type="Proteomes" id="UP000061468"/>
    </source>
</evidence>
<proteinExistence type="predicted"/>
<evidence type="ECO:0000313" key="1">
    <source>
        <dbReference type="EMBL" id="AMJ80802.1"/>
    </source>
</evidence>
<gene>
    <name evidence="1" type="ORF">AV942_20675</name>
</gene>
<geneLocation type="plasmid" evidence="1 2">
    <name>pAMEDUM8_300</name>
</geneLocation>
<keyword evidence="1" id="KW-0614">Plasmid</keyword>
<accession>A0AAC8XP66</accession>
<protein>
    <submittedName>
        <fullName evidence="1">Uncharacterized protein</fullName>
    </submittedName>
</protein>
<dbReference type="EMBL" id="CP013929">
    <property type="protein sequence ID" value="AMJ80802.1"/>
    <property type="molecule type" value="Genomic_DNA"/>
</dbReference>
<dbReference type="AlphaFoldDB" id="A0AAC8XP66"/>
<name>A0AAC8XP66_9ALTE</name>
<organism evidence="1 2">
    <name type="scientific">Alteromonas mediterranea</name>
    <dbReference type="NCBI Taxonomy" id="314275"/>
    <lineage>
        <taxon>Bacteria</taxon>
        <taxon>Pseudomonadati</taxon>
        <taxon>Pseudomonadota</taxon>
        <taxon>Gammaproteobacteria</taxon>
        <taxon>Alteromonadales</taxon>
        <taxon>Alteromonadaceae</taxon>
        <taxon>Alteromonas/Salinimonas group</taxon>
        <taxon>Alteromonas</taxon>
    </lineage>
</organism>